<sequence>MPKSSMAMPTPRADNSCSLVTAFSSLLRRASSASSSCRAWAGRPVSPSTPSTSTRKPGSQMVLAETLTLTNGCGSVLWSRQLRTWRQACSSTKAVSGTISPLFSARSMNRPGSSVPNVGCSQRSRASAPMMRLSASRMIGW</sequence>
<dbReference type="Proteomes" id="UP000038802">
    <property type="component" value="Unassembled WGS sequence"/>
</dbReference>
<evidence type="ECO:0000313" key="2">
    <source>
        <dbReference type="EMBL" id="COW37103.1"/>
    </source>
</evidence>
<reference evidence="3" key="1">
    <citation type="submission" date="2015-03" db="EMBL/GenBank/DDBJ databases">
        <authorList>
            <consortium name="Pathogen Informatics"/>
        </authorList>
    </citation>
    <scope>NUCLEOTIDE SEQUENCE [LARGE SCALE GENOMIC DNA]</scope>
    <source>
        <strain evidence="3">K00500041</strain>
    </source>
</reference>
<dbReference type="AlphaFoldDB" id="A0A0U0RYW1"/>
<proteinExistence type="predicted"/>
<protein>
    <submittedName>
        <fullName evidence="2">Uncharacterized protein</fullName>
    </submittedName>
</protein>
<dbReference type="EMBL" id="CSAE01000484">
    <property type="protein sequence ID" value="COW37103.1"/>
    <property type="molecule type" value="Genomic_DNA"/>
</dbReference>
<evidence type="ECO:0000256" key="1">
    <source>
        <dbReference type="SAM" id="MobiDB-lite"/>
    </source>
</evidence>
<accession>A0A0U0RYW1</accession>
<gene>
    <name evidence="2" type="ORF">ERS007703_03516</name>
</gene>
<organism evidence="2 3">
    <name type="scientific">Mycobacterium tuberculosis</name>
    <dbReference type="NCBI Taxonomy" id="1773"/>
    <lineage>
        <taxon>Bacteria</taxon>
        <taxon>Bacillati</taxon>
        <taxon>Actinomycetota</taxon>
        <taxon>Actinomycetes</taxon>
        <taxon>Mycobacteriales</taxon>
        <taxon>Mycobacteriaceae</taxon>
        <taxon>Mycobacterium</taxon>
        <taxon>Mycobacterium tuberculosis complex</taxon>
    </lineage>
</organism>
<name>A0A0U0RYW1_MYCTX</name>
<feature type="compositionally biased region" description="Low complexity" evidence="1">
    <location>
        <begin position="44"/>
        <end position="54"/>
    </location>
</feature>
<feature type="region of interest" description="Disordered" evidence="1">
    <location>
        <begin position="38"/>
        <end position="58"/>
    </location>
</feature>
<evidence type="ECO:0000313" key="3">
    <source>
        <dbReference type="Proteomes" id="UP000038802"/>
    </source>
</evidence>